<feature type="transmembrane region" description="Helical" evidence="1">
    <location>
        <begin position="99"/>
        <end position="118"/>
    </location>
</feature>
<feature type="transmembrane region" description="Helical" evidence="1">
    <location>
        <begin position="196"/>
        <end position="218"/>
    </location>
</feature>
<dbReference type="Proteomes" id="UP000483820">
    <property type="component" value="Chromosome II"/>
</dbReference>
<organism evidence="2 3">
    <name type="scientific">Caenorhabditis remanei</name>
    <name type="common">Caenorhabditis vulgaris</name>
    <dbReference type="NCBI Taxonomy" id="31234"/>
    <lineage>
        <taxon>Eukaryota</taxon>
        <taxon>Metazoa</taxon>
        <taxon>Ecdysozoa</taxon>
        <taxon>Nematoda</taxon>
        <taxon>Chromadorea</taxon>
        <taxon>Rhabditida</taxon>
        <taxon>Rhabditina</taxon>
        <taxon>Rhabditomorpha</taxon>
        <taxon>Rhabditoidea</taxon>
        <taxon>Rhabditidae</taxon>
        <taxon>Peloderinae</taxon>
        <taxon>Caenorhabditis</taxon>
    </lineage>
</organism>
<keyword evidence="1" id="KW-0472">Membrane</keyword>
<comment type="caution">
    <text evidence="2">The sequence shown here is derived from an EMBL/GenBank/DDBJ whole genome shotgun (WGS) entry which is preliminary data.</text>
</comment>
<evidence type="ECO:0000313" key="3">
    <source>
        <dbReference type="Proteomes" id="UP000483820"/>
    </source>
</evidence>
<proteinExistence type="predicted"/>
<dbReference type="CTD" id="9800781"/>
<sequence>MNSAKLMEWLKEHSPFLPRALAGLVTLVILFAALVLLRYRKHKLVENLMPGVMVRGLVLAHLVGLMAPEYQLEQDRITVTVDNSKAVFLPDGSMKWIKISYQMFLLENASAILMKMLWRFNLLSTSRIRVIMVVIHILLCAVNFLFIAADIVPMILLALVETSLFLTCIPFYRISAKLQANRTLIKSDTQYIKYRCYGKLGEVVISSFFYLPLLAVYFGKPSTTIIWNYYLTYSSQATVILMVGWLGVLAYKEASRPIYNGRPIGENRESRF</sequence>
<dbReference type="GeneID" id="9800781"/>
<accession>A0A6A5HNB6</accession>
<protein>
    <submittedName>
        <fullName evidence="2">Uncharacterized protein</fullName>
    </submittedName>
</protein>
<feature type="transmembrane region" description="Helical" evidence="1">
    <location>
        <begin position="16"/>
        <end position="36"/>
    </location>
</feature>
<dbReference type="KEGG" id="crq:GCK72_007812"/>
<feature type="transmembrane region" description="Helical" evidence="1">
    <location>
        <begin position="48"/>
        <end position="67"/>
    </location>
</feature>
<keyword evidence="1" id="KW-0812">Transmembrane</keyword>
<gene>
    <name evidence="2" type="ORF">GCK72_007812</name>
</gene>
<feature type="transmembrane region" description="Helical" evidence="1">
    <location>
        <begin position="230"/>
        <end position="251"/>
    </location>
</feature>
<reference evidence="2 3" key="1">
    <citation type="submission" date="2019-12" db="EMBL/GenBank/DDBJ databases">
        <title>Chromosome-level assembly of the Caenorhabditis remanei genome.</title>
        <authorList>
            <person name="Teterina A.A."/>
            <person name="Willis J.H."/>
            <person name="Phillips P.C."/>
        </authorList>
    </citation>
    <scope>NUCLEOTIDE SEQUENCE [LARGE SCALE GENOMIC DNA]</scope>
    <source>
        <strain evidence="2 3">PX506</strain>
        <tissue evidence="2">Whole organism</tissue>
    </source>
</reference>
<keyword evidence="1" id="KW-1133">Transmembrane helix</keyword>
<feature type="transmembrane region" description="Helical" evidence="1">
    <location>
        <begin position="130"/>
        <end position="149"/>
    </location>
</feature>
<name>A0A6A5HNB6_CAERE</name>
<dbReference type="EMBL" id="WUAV01000002">
    <property type="protein sequence ID" value="KAF1767853.1"/>
    <property type="molecule type" value="Genomic_DNA"/>
</dbReference>
<dbReference type="AlphaFoldDB" id="A0A6A5HNB6"/>
<feature type="transmembrane region" description="Helical" evidence="1">
    <location>
        <begin position="155"/>
        <end position="175"/>
    </location>
</feature>
<evidence type="ECO:0000313" key="2">
    <source>
        <dbReference type="EMBL" id="KAF1767853.1"/>
    </source>
</evidence>
<evidence type="ECO:0000256" key="1">
    <source>
        <dbReference type="SAM" id="Phobius"/>
    </source>
</evidence>
<dbReference type="RefSeq" id="XP_003092808.2">
    <property type="nucleotide sequence ID" value="XM_003092760.2"/>
</dbReference>